<dbReference type="PANTHER" id="PTHR47926">
    <property type="entry name" value="PENTATRICOPEPTIDE REPEAT-CONTAINING PROTEIN"/>
    <property type="match status" value="1"/>
</dbReference>
<dbReference type="GO" id="GO:0009451">
    <property type="term" value="P:RNA modification"/>
    <property type="evidence" value="ECO:0007669"/>
    <property type="project" value="InterPro"/>
</dbReference>
<dbReference type="InterPro" id="IPR002885">
    <property type="entry name" value="PPR_rpt"/>
</dbReference>
<protein>
    <recommendedName>
        <fullName evidence="4">Pentatricopeptide repeat-containing protein</fullName>
    </recommendedName>
</protein>
<feature type="non-terminal residue" evidence="2">
    <location>
        <position position="1"/>
    </location>
</feature>
<dbReference type="InterPro" id="IPR011990">
    <property type="entry name" value="TPR-like_helical_dom_sf"/>
</dbReference>
<reference evidence="2 3" key="1">
    <citation type="journal article" date="2019" name="Genome Biol. Evol.">
        <title>The Rhododendron genome and chromosomal organization provide insight into shared whole-genome duplications across the heath family (Ericaceae).</title>
        <authorList>
            <person name="Soza V.L."/>
            <person name="Lindsley D."/>
            <person name="Waalkes A."/>
            <person name="Ramage E."/>
            <person name="Patwardhan R.P."/>
            <person name="Burton J.N."/>
            <person name="Adey A."/>
            <person name="Kumar A."/>
            <person name="Qiu R."/>
            <person name="Shendure J."/>
            <person name="Hall B."/>
        </authorList>
    </citation>
    <scope>NUCLEOTIDE SEQUENCE [LARGE SCALE GENOMIC DNA]</scope>
    <source>
        <strain evidence="2">RSF 1966-606</strain>
    </source>
</reference>
<keyword evidence="3" id="KW-1185">Reference proteome</keyword>
<evidence type="ECO:0000313" key="3">
    <source>
        <dbReference type="Proteomes" id="UP000428333"/>
    </source>
</evidence>
<proteinExistence type="predicted"/>
<dbReference type="Pfam" id="PF01535">
    <property type="entry name" value="PPR"/>
    <property type="match status" value="3"/>
</dbReference>
<comment type="caution">
    <text evidence="2">The sequence shown here is derived from an EMBL/GenBank/DDBJ whole genome shotgun (WGS) entry which is preliminary data.</text>
</comment>
<name>A0A6A4KZ23_9ERIC</name>
<sequence>MIVTCSTNRQSSEALRLFQEMQLANVVPVSVLLACGDVGALRTGKVVHEFIESRRFEIDLKLGTALVDMYAKCGDIDNSLTVFNVMNKKDMFAWIPVIVGLASHGLGELALDYFSRMISEQTMPDSITVHIGGRLQVARELIRSTLFAPDAIIWRALLGACVIYKNNELAEEATVNLLEVEPHVDGTLFSNIYSQVMKWDKV</sequence>
<organism evidence="2 3">
    <name type="scientific">Rhododendron williamsianum</name>
    <dbReference type="NCBI Taxonomy" id="262921"/>
    <lineage>
        <taxon>Eukaryota</taxon>
        <taxon>Viridiplantae</taxon>
        <taxon>Streptophyta</taxon>
        <taxon>Embryophyta</taxon>
        <taxon>Tracheophyta</taxon>
        <taxon>Spermatophyta</taxon>
        <taxon>Magnoliopsida</taxon>
        <taxon>eudicotyledons</taxon>
        <taxon>Gunneridae</taxon>
        <taxon>Pentapetalae</taxon>
        <taxon>asterids</taxon>
        <taxon>Ericales</taxon>
        <taxon>Ericaceae</taxon>
        <taxon>Ericoideae</taxon>
        <taxon>Rhodoreae</taxon>
        <taxon>Rhododendron</taxon>
    </lineage>
</organism>
<keyword evidence="1" id="KW-0677">Repeat</keyword>
<dbReference type="GO" id="GO:0003723">
    <property type="term" value="F:RNA binding"/>
    <property type="evidence" value="ECO:0007669"/>
    <property type="project" value="InterPro"/>
</dbReference>
<accession>A0A6A4KZ23</accession>
<dbReference type="Proteomes" id="UP000428333">
    <property type="component" value="Linkage Group LG09"/>
</dbReference>
<dbReference type="PANTHER" id="PTHR47926:SF344">
    <property type="entry name" value="OS07G0636900 PROTEIN"/>
    <property type="match status" value="1"/>
</dbReference>
<dbReference type="OrthoDB" id="9990610at2759"/>
<dbReference type="EMBL" id="QEFC01002348">
    <property type="protein sequence ID" value="KAE9452773.1"/>
    <property type="molecule type" value="Genomic_DNA"/>
</dbReference>
<evidence type="ECO:0000256" key="1">
    <source>
        <dbReference type="ARBA" id="ARBA00022737"/>
    </source>
</evidence>
<dbReference type="InterPro" id="IPR046960">
    <property type="entry name" value="PPR_At4g14850-like_plant"/>
</dbReference>
<dbReference type="Gene3D" id="1.25.40.10">
    <property type="entry name" value="Tetratricopeptide repeat domain"/>
    <property type="match status" value="1"/>
</dbReference>
<evidence type="ECO:0008006" key="4">
    <source>
        <dbReference type="Google" id="ProtNLM"/>
    </source>
</evidence>
<dbReference type="AlphaFoldDB" id="A0A6A4KZ23"/>
<gene>
    <name evidence="2" type="ORF">C3L33_15327</name>
</gene>
<evidence type="ECO:0000313" key="2">
    <source>
        <dbReference type="EMBL" id="KAE9452773.1"/>
    </source>
</evidence>